<dbReference type="EMBL" id="BSOA01000003">
    <property type="protein sequence ID" value="GLQ86730.1"/>
    <property type="molecule type" value="Genomic_DNA"/>
</dbReference>
<evidence type="ECO:0000313" key="2">
    <source>
        <dbReference type="Proteomes" id="UP001156627"/>
    </source>
</evidence>
<reference evidence="2" key="1">
    <citation type="journal article" date="2019" name="Int. J. Syst. Evol. Microbiol.">
        <title>The Global Catalogue of Microorganisms (GCM) 10K type strain sequencing project: providing services to taxonomists for standard genome sequencing and annotation.</title>
        <authorList>
            <consortium name="The Broad Institute Genomics Platform"/>
            <consortium name="The Broad Institute Genome Sequencing Center for Infectious Disease"/>
            <person name="Wu L."/>
            <person name="Ma J."/>
        </authorList>
    </citation>
    <scope>NUCLEOTIDE SEQUENCE [LARGE SCALE GENOMIC DNA]</scope>
    <source>
        <strain evidence="2">NBRC 111981</strain>
    </source>
</reference>
<proteinExistence type="predicted"/>
<comment type="caution">
    <text evidence="1">The sequence shown here is derived from an EMBL/GenBank/DDBJ whole genome shotgun (WGS) entry which is preliminary data.</text>
</comment>
<organism evidence="1 2">
    <name type="scientific">Dyella flagellata</name>
    <dbReference type="NCBI Taxonomy" id="1867833"/>
    <lineage>
        <taxon>Bacteria</taxon>
        <taxon>Pseudomonadati</taxon>
        <taxon>Pseudomonadota</taxon>
        <taxon>Gammaproteobacteria</taxon>
        <taxon>Lysobacterales</taxon>
        <taxon>Rhodanobacteraceae</taxon>
        <taxon>Dyella</taxon>
    </lineage>
</organism>
<accession>A0ABQ5X858</accession>
<name>A0ABQ5X858_9GAMM</name>
<gene>
    <name evidence="1" type="ORF">GCM10007898_02960</name>
</gene>
<dbReference type="Proteomes" id="UP001156627">
    <property type="component" value="Unassembled WGS sequence"/>
</dbReference>
<evidence type="ECO:0000313" key="1">
    <source>
        <dbReference type="EMBL" id="GLQ86730.1"/>
    </source>
</evidence>
<protein>
    <recommendedName>
        <fullName evidence="3">Type 1 fimbrial protein</fullName>
    </recommendedName>
</protein>
<sequence length="99" mass="10693">MAATLSCLSFGANAETGTITFVGSVVTPTCQVSTDTSVHDAAADHSCGLEKDKSVRTYRLTTQAIQADSNDQVLRYFFNYLTSAEGHAQHPVLMTLQYD</sequence>
<keyword evidence="2" id="KW-1185">Reference proteome</keyword>
<evidence type="ECO:0008006" key="3">
    <source>
        <dbReference type="Google" id="ProtNLM"/>
    </source>
</evidence>